<dbReference type="PANTHER" id="PTHR30204">
    <property type="entry name" value="REDOX-CYCLING DRUG-SENSING TRANSCRIPTIONAL ACTIVATOR SOXR"/>
    <property type="match status" value="1"/>
</dbReference>
<dbReference type="InterPro" id="IPR012925">
    <property type="entry name" value="TipAS_dom"/>
</dbReference>
<evidence type="ECO:0000256" key="3">
    <source>
        <dbReference type="ARBA" id="ARBA00023159"/>
    </source>
</evidence>
<evidence type="ECO:0000256" key="4">
    <source>
        <dbReference type="ARBA" id="ARBA00023163"/>
    </source>
</evidence>
<evidence type="ECO:0000313" key="7">
    <source>
        <dbReference type="Proteomes" id="UP001321763"/>
    </source>
</evidence>
<dbReference type="Gene3D" id="1.10.1660.10">
    <property type="match status" value="1"/>
</dbReference>
<dbReference type="GO" id="GO:0003677">
    <property type="term" value="F:DNA binding"/>
    <property type="evidence" value="ECO:0007669"/>
    <property type="project" value="UniProtKB-KW"/>
</dbReference>
<proteinExistence type="predicted"/>
<evidence type="ECO:0000256" key="1">
    <source>
        <dbReference type="ARBA" id="ARBA00023015"/>
    </source>
</evidence>
<gene>
    <name evidence="6" type="ORF">K234311028_10070</name>
</gene>
<dbReference type="AlphaFoldDB" id="A0ABC8EC00"/>
<accession>A0ABC8EC00</accession>
<dbReference type="CDD" id="cd01106">
    <property type="entry name" value="HTH_TipAL-Mta"/>
    <property type="match status" value="1"/>
</dbReference>
<protein>
    <submittedName>
        <fullName evidence="6">MerR family transcriptional regulator</fullName>
    </submittedName>
</protein>
<dbReference type="Pfam" id="PF07739">
    <property type="entry name" value="TipAS"/>
    <property type="match status" value="1"/>
</dbReference>
<dbReference type="SMART" id="SM00422">
    <property type="entry name" value="HTH_MERR"/>
    <property type="match status" value="1"/>
</dbReference>
<evidence type="ECO:0000313" key="6">
    <source>
        <dbReference type="EMBL" id="BDR80761.1"/>
    </source>
</evidence>
<dbReference type="Gene3D" id="1.10.490.50">
    <property type="entry name" value="Antibiotic binding domain of TipA-like multidrug resistance regulators"/>
    <property type="match status" value="1"/>
</dbReference>
<sequence length="254" mass="29769">MEYTVKKLAKLAGVSSRTLRYYDEIGILKPARINSSGYRIYGETEVDMLQQILFYRELGINLKNIKDILTSPSFDKLCALNSHHKKLLEKRNQLDILISNVEKTIASTEGRVKIMDREKFQGFKKKMVDDNENKFGKEIRGKYGNHEIEKSNSKIMNMTEEQYYELMKIEEEFKKTLAKAFKTGDPASDIAQKSAKLHKKWLTYYWPEYTKEAHASLAKMYVSDERFTSYYDKEQPGTAKFLRDTILIYTDMKK</sequence>
<dbReference type="EMBL" id="AP026818">
    <property type="protein sequence ID" value="BDR80761.1"/>
    <property type="molecule type" value="Genomic_DNA"/>
</dbReference>
<keyword evidence="4" id="KW-0804">Transcription</keyword>
<keyword evidence="1" id="KW-0805">Transcription regulation</keyword>
<dbReference type="InterPro" id="IPR009061">
    <property type="entry name" value="DNA-bd_dom_put_sf"/>
</dbReference>
<dbReference type="SUPFAM" id="SSF89082">
    <property type="entry name" value="Antibiotic binding domain of TipA-like multidrug resistance regulators"/>
    <property type="match status" value="1"/>
</dbReference>
<reference evidence="6 7" key="1">
    <citation type="submission" date="2022-09" db="EMBL/GenBank/DDBJ databases">
        <title>complete genome sequences of Clostridium tetani str. KHSU-234311-028 isolated from soil.</title>
        <authorList>
            <person name="Sekizuka T."/>
            <person name="Shitada C."/>
            <person name="Takahashi M."/>
            <person name="Kuroda M."/>
        </authorList>
    </citation>
    <scope>NUCLEOTIDE SEQUENCE [LARGE SCALE GENOMIC DNA]</scope>
    <source>
        <strain evidence="6 7">KHSU-234311-028</strain>
    </source>
</reference>
<dbReference type="Proteomes" id="UP001321763">
    <property type="component" value="Chromosome"/>
</dbReference>
<dbReference type="InterPro" id="IPR036244">
    <property type="entry name" value="TipA-like_antibiotic-bd"/>
</dbReference>
<keyword evidence="2" id="KW-0238">DNA-binding</keyword>
<dbReference type="PROSITE" id="PS50937">
    <property type="entry name" value="HTH_MERR_2"/>
    <property type="match status" value="1"/>
</dbReference>
<evidence type="ECO:0000259" key="5">
    <source>
        <dbReference type="PROSITE" id="PS50937"/>
    </source>
</evidence>
<name>A0ABC8EC00_CLOTA</name>
<dbReference type="InterPro" id="IPR047057">
    <property type="entry name" value="MerR_fam"/>
</dbReference>
<dbReference type="SUPFAM" id="SSF46955">
    <property type="entry name" value="Putative DNA-binding domain"/>
    <property type="match status" value="1"/>
</dbReference>
<dbReference type="PANTHER" id="PTHR30204:SF90">
    <property type="entry name" value="HTH-TYPE TRANSCRIPTIONAL ACTIVATOR MTA"/>
    <property type="match status" value="1"/>
</dbReference>
<feature type="domain" description="HTH merR-type" evidence="5">
    <location>
        <begin position="1"/>
        <end position="71"/>
    </location>
</feature>
<keyword evidence="3" id="KW-0010">Activator</keyword>
<evidence type="ECO:0000256" key="2">
    <source>
        <dbReference type="ARBA" id="ARBA00023125"/>
    </source>
</evidence>
<dbReference type="RefSeq" id="WP_317724901.1">
    <property type="nucleotide sequence ID" value="NZ_AP026818.1"/>
</dbReference>
<dbReference type="InterPro" id="IPR000551">
    <property type="entry name" value="MerR-type_HTH_dom"/>
</dbReference>
<organism evidence="6 7">
    <name type="scientific">Clostridium tetani</name>
    <dbReference type="NCBI Taxonomy" id="1513"/>
    <lineage>
        <taxon>Bacteria</taxon>
        <taxon>Bacillati</taxon>
        <taxon>Bacillota</taxon>
        <taxon>Clostridia</taxon>
        <taxon>Eubacteriales</taxon>
        <taxon>Clostridiaceae</taxon>
        <taxon>Clostridium</taxon>
    </lineage>
</organism>
<dbReference type="PRINTS" id="PR00040">
    <property type="entry name" value="HTHMERR"/>
</dbReference>
<dbReference type="Pfam" id="PF13411">
    <property type="entry name" value="MerR_1"/>
    <property type="match status" value="1"/>
</dbReference>